<reference evidence="1" key="1">
    <citation type="journal article" date="2014" name="Front. Microbiol.">
        <title>High frequency of phylogenetically diverse reductive dehalogenase-homologous genes in deep subseafloor sedimentary metagenomes.</title>
        <authorList>
            <person name="Kawai M."/>
            <person name="Futagami T."/>
            <person name="Toyoda A."/>
            <person name="Takaki Y."/>
            <person name="Nishi S."/>
            <person name="Hori S."/>
            <person name="Arai W."/>
            <person name="Tsubouchi T."/>
            <person name="Morono Y."/>
            <person name="Uchiyama I."/>
            <person name="Ito T."/>
            <person name="Fujiyama A."/>
            <person name="Inagaki F."/>
            <person name="Takami H."/>
        </authorList>
    </citation>
    <scope>NUCLEOTIDE SEQUENCE</scope>
    <source>
        <strain evidence="1">Expedition CK06-06</strain>
    </source>
</reference>
<gene>
    <name evidence="1" type="ORF">S01H1_15318</name>
</gene>
<evidence type="ECO:0000313" key="1">
    <source>
        <dbReference type="EMBL" id="GAF72378.1"/>
    </source>
</evidence>
<feature type="non-terminal residue" evidence="1">
    <location>
        <position position="97"/>
    </location>
</feature>
<proteinExistence type="predicted"/>
<dbReference type="EMBL" id="BARS01007997">
    <property type="protein sequence ID" value="GAF72378.1"/>
    <property type="molecule type" value="Genomic_DNA"/>
</dbReference>
<dbReference type="AlphaFoldDB" id="X0RUA8"/>
<sequence length="97" mass="9834">MSIIGLCGFNGLSAGYDDLTVSLGAVAYDTAVPNVNTSSSVLPAVTSLAGGIPWQGAATGEFWLHGHILRGINDGNNALNRIGWASGGTALGWASME</sequence>
<protein>
    <submittedName>
        <fullName evidence="1">Uncharacterized protein</fullName>
    </submittedName>
</protein>
<name>X0RUA8_9ZZZZ</name>
<organism evidence="1">
    <name type="scientific">marine sediment metagenome</name>
    <dbReference type="NCBI Taxonomy" id="412755"/>
    <lineage>
        <taxon>unclassified sequences</taxon>
        <taxon>metagenomes</taxon>
        <taxon>ecological metagenomes</taxon>
    </lineage>
</organism>
<accession>X0RUA8</accession>
<comment type="caution">
    <text evidence="1">The sequence shown here is derived from an EMBL/GenBank/DDBJ whole genome shotgun (WGS) entry which is preliminary data.</text>
</comment>